<keyword evidence="6" id="KW-1133">Transmembrane helix</keyword>
<dbReference type="GO" id="GO:1990575">
    <property type="term" value="P:mitochondrial L-ornithine transmembrane transport"/>
    <property type="evidence" value="ECO:0007669"/>
    <property type="project" value="TreeGrafter"/>
</dbReference>
<evidence type="ECO:0000313" key="12">
    <source>
        <dbReference type="Proteomes" id="UP001152320"/>
    </source>
</evidence>
<feature type="repeat" description="Solcar" evidence="9">
    <location>
        <begin position="26"/>
        <end position="110"/>
    </location>
</feature>
<dbReference type="GO" id="GO:0000064">
    <property type="term" value="F:L-ornithine transmembrane transporter activity"/>
    <property type="evidence" value="ECO:0007669"/>
    <property type="project" value="TreeGrafter"/>
</dbReference>
<evidence type="ECO:0000256" key="5">
    <source>
        <dbReference type="ARBA" id="ARBA00022737"/>
    </source>
</evidence>
<keyword evidence="4 9" id="KW-0812">Transmembrane</keyword>
<keyword evidence="5" id="KW-0677">Repeat</keyword>
<evidence type="ECO:0000256" key="3">
    <source>
        <dbReference type="ARBA" id="ARBA00022448"/>
    </source>
</evidence>
<dbReference type="PANTHER" id="PTHR45624:SF12">
    <property type="entry name" value="MITOCHONDRIAL ORNITHINE TRANSPORTER 1"/>
    <property type="match status" value="1"/>
</dbReference>
<organism evidence="11 12">
    <name type="scientific">Holothuria leucospilota</name>
    <name type="common">Black long sea cucumber</name>
    <name type="synonym">Mertensiothuria leucospilota</name>
    <dbReference type="NCBI Taxonomy" id="206669"/>
    <lineage>
        <taxon>Eukaryota</taxon>
        <taxon>Metazoa</taxon>
        <taxon>Echinodermata</taxon>
        <taxon>Eleutherozoa</taxon>
        <taxon>Echinozoa</taxon>
        <taxon>Holothuroidea</taxon>
        <taxon>Aspidochirotacea</taxon>
        <taxon>Aspidochirotida</taxon>
        <taxon>Holothuriidae</taxon>
        <taxon>Holothuria</taxon>
    </lineage>
</organism>
<proteinExistence type="inferred from homology"/>
<evidence type="ECO:0000313" key="11">
    <source>
        <dbReference type="EMBL" id="KAJ8028290.1"/>
    </source>
</evidence>
<evidence type="ECO:0000256" key="9">
    <source>
        <dbReference type="PROSITE-ProRule" id="PRU00282"/>
    </source>
</evidence>
<sequence>MSEVKELDVLAAAHAKARATGLSTGYQAAIDFTAGAVGGIACTITGQPFDTIKVKLQTYPHLYNGTLQCTKSILKNEGITGLFQGTTPALAAIMGETAVLFLAYGCCQRVVARISGKANVSQLNTLERACSGSSAAVFSSLVLCPTELIKCRLQALTEVMATSDAIQKRIGPWQVTKDLIRNDGPLGLFQGLTSTWLREVPGYFFFFFGYEITKGLLTPAGKTKDDLGPLKLVCSGGIAGASLWISIYPIDVVKSRIQVQSLVGKMPGFLPTFIQVVRAEGVRALYNGLVACVLRSFPANAALFMAYEYSRKWMMDHAPERAYEKS</sequence>
<dbReference type="InterPro" id="IPR050567">
    <property type="entry name" value="Mitochondrial_Carrier"/>
</dbReference>
<accession>A0A9Q1H0I8</accession>
<evidence type="ECO:0000256" key="4">
    <source>
        <dbReference type="ARBA" id="ARBA00022692"/>
    </source>
</evidence>
<dbReference type="SUPFAM" id="SSF103506">
    <property type="entry name" value="Mitochondrial carrier"/>
    <property type="match status" value="1"/>
</dbReference>
<gene>
    <name evidence="11" type="ORF">HOLleu_30486</name>
</gene>
<comment type="caution">
    <text evidence="11">The sequence shown here is derived from an EMBL/GenBank/DDBJ whole genome shotgun (WGS) entry which is preliminary data.</text>
</comment>
<dbReference type="Proteomes" id="UP001152320">
    <property type="component" value="Chromosome 15"/>
</dbReference>
<evidence type="ECO:0000256" key="1">
    <source>
        <dbReference type="ARBA" id="ARBA00004225"/>
    </source>
</evidence>
<name>A0A9Q1H0I8_HOLLE</name>
<dbReference type="InterPro" id="IPR018108">
    <property type="entry name" value="MCP_transmembrane"/>
</dbReference>
<dbReference type="Gene3D" id="1.50.40.10">
    <property type="entry name" value="Mitochondrial carrier domain"/>
    <property type="match status" value="1"/>
</dbReference>
<feature type="repeat" description="Solcar" evidence="9">
    <location>
        <begin position="227"/>
        <end position="313"/>
    </location>
</feature>
<comment type="subcellular location">
    <subcellularLocation>
        <location evidence="1">Mitochondrion membrane</location>
        <topology evidence="1">Multi-pass membrane protein</topology>
    </subcellularLocation>
</comment>
<dbReference type="PROSITE" id="PS50920">
    <property type="entry name" value="SOLCAR"/>
    <property type="match status" value="3"/>
</dbReference>
<dbReference type="GO" id="GO:0031966">
    <property type="term" value="C:mitochondrial membrane"/>
    <property type="evidence" value="ECO:0007669"/>
    <property type="project" value="UniProtKB-SubCell"/>
</dbReference>
<reference evidence="11" key="1">
    <citation type="submission" date="2021-10" db="EMBL/GenBank/DDBJ databases">
        <title>Tropical sea cucumber genome reveals ecological adaptation and Cuvierian tubules defense mechanism.</title>
        <authorList>
            <person name="Chen T."/>
        </authorList>
    </citation>
    <scope>NUCLEOTIDE SEQUENCE</scope>
    <source>
        <strain evidence="11">Nanhai2018</strain>
        <tissue evidence="11">Muscle</tissue>
    </source>
</reference>
<evidence type="ECO:0000256" key="10">
    <source>
        <dbReference type="RuleBase" id="RU000488"/>
    </source>
</evidence>
<dbReference type="PANTHER" id="PTHR45624">
    <property type="entry name" value="MITOCHONDRIAL BASIC AMINO ACIDS TRANSPORTER-RELATED"/>
    <property type="match status" value="1"/>
</dbReference>
<keyword evidence="7" id="KW-0496">Mitochondrion</keyword>
<evidence type="ECO:0000256" key="6">
    <source>
        <dbReference type="ARBA" id="ARBA00022989"/>
    </source>
</evidence>
<keyword evidence="12" id="KW-1185">Reference proteome</keyword>
<evidence type="ECO:0000256" key="8">
    <source>
        <dbReference type="ARBA" id="ARBA00023136"/>
    </source>
</evidence>
<dbReference type="EMBL" id="JAIZAY010000015">
    <property type="protein sequence ID" value="KAJ8028290.1"/>
    <property type="molecule type" value="Genomic_DNA"/>
</dbReference>
<feature type="repeat" description="Solcar" evidence="9">
    <location>
        <begin position="123"/>
        <end position="216"/>
    </location>
</feature>
<dbReference type="AlphaFoldDB" id="A0A9Q1H0I8"/>
<evidence type="ECO:0000256" key="7">
    <source>
        <dbReference type="ARBA" id="ARBA00023128"/>
    </source>
</evidence>
<dbReference type="Pfam" id="PF00153">
    <property type="entry name" value="Mito_carr"/>
    <property type="match status" value="3"/>
</dbReference>
<evidence type="ECO:0000256" key="2">
    <source>
        <dbReference type="ARBA" id="ARBA00006375"/>
    </source>
</evidence>
<dbReference type="InterPro" id="IPR023395">
    <property type="entry name" value="MCP_dom_sf"/>
</dbReference>
<keyword evidence="8 9" id="KW-0472">Membrane</keyword>
<comment type="similarity">
    <text evidence="2 10">Belongs to the mitochondrial carrier (TC 2.A.29) family.</text>
</comment>
<dbReference type="FunFam" id="1.50.40.10:FF:000225">
    <property type="entry name" value="Mitochondrial ornithine transporter 1"/>
    <property type="match status" value="1"/>
</dbReference>
<dbReference type="OrthoDB" id="409586at2759"/>
<keyword evidence="3 10" id="KW-0813">Transport</keyword>
<protein>
    <submittedName>
        <fullName evidence="11">Mitochondrial ornithine transporter 1</fullName>
    </submittedName>
</protein>